<reference evidence="1" key="1">
    <citation type="submission" date="2023-05" db="EMBL/GenBank/DDBJ databases">
        <authorList>
            <consortium name="ELIXIR-Norway"/>
        </authorList>
    </citation>
    <scope>NUCLEOTIDE SEQUENCE</scope>
</reference>
<gene>
    <name evidence="1" type="ORF">MRATA1EN22A_LOCUS10031</name>
</gene>
<dbReference type="Proteomes" id="UP001162501">
    <property type="component" value="Chromosome 20"/>
</dbReference>
<name>A0AC59YSX4_RANTA</name>
<dbReference type="EMBL" id="OX596104">
    <property type="protein sequence ID" value="CAM9965966.1"/>
    <property type="molecule type" value="Genomic_DNA"/>
</dbReference>
<accession>A0AC59YSX4</accession>
<evidence type="ECO:0000313" key="2">
    <source>
        <dbReference type="Proteomes" id="UP001162501"/>
    </source>
</evidence>
<reference evidence="1" key="2">
    <citation type="submission" date="2025-03" db="EMBL/GenBank/DDBJ databases">
        <authorList>
            <consortium name="ELIXIR-Norway"/>
            <consortium name="Elixir Norway"/>
        </authorList>
    </citation>
    <scope>NUCLEOTIDE SEQUENCE</scope>
</reference>
<organism evidence="1 2">
    <name type="scientific">Rangifer tarandus platyrhynchus</name>
    <name type="common">Svalbard reindeer</name>
    <dbReference type="NCBI Taxonomy" id="3082113"/>
    <lineage>
        <taxon>Eukaryota</taxon>
        <taxon>Metazoa</taxon>
        <taxon>Chordata</taxon>
        <taxon>Craniata</taxon>
        <taxon>Vertebrata</taxon>
        <taxon>Euteleostomi</taxon>
        <taxon>Mammalia</taxon>
        <taxon>Eutheria</taxon>
        <taxon>Laurasiatheria</taxon>
        <taxon>Artiodactyla</taxon>
        <taxon>Ruminantia</taxon>
        <taxon>Pecora</taxon>
        <taxon>Cervidae</taxon>
        <taxon>Odocoileinae</taxon>
        <taxon>Rangifer</taxon>
    </lineage>
</organism>
<proteinExistence type="predicted"/>
<evidence type="ECO:0000313" key="1">
    <source>
        <dbReference type="EMBL" id="CAM9965966.1"/>
    </source>
</evidence>
<sequence length="203" mass="21585">MPLGRWEPGSAHPRSRPPLRLSPRRLGAHLARCQPAATPTRFCGAGASLPSFLALRHLSVLVSPHRPPTRRERHSPQWLGFRWASPCAPGPPLRMPPAAGGSASPVLQGFPSRQERRGREKQSHLLKAKDTVGKVPLPVSRPRAEGLQTFKFVMRAGTVLLGGLLNCALPSVTPTGQGAPLIVPGSSNELSLGALRQGSAAVT</sequence>
<protein>
    <submittedName>
        <fullName evidence="1">Uncharacterized protein</fullName>
    </submittedName>
</protein>